<evidence type="ECO:0000256" key="7">
    <source>
        <dbReference type="ARBA" id="ARBA00023163"/>
    </source>
</evidence>
<dbReference type="EMBL" id="QEAN01000393">
    <property type="protein sequence ID" value="TPX38545.1"/>
    <property type="molecule type" value="Genomic_DNA"/>
</dbReference>
<feature type="compositionally biased region" description="Low complexity" evidence="10">
    <location>
        <begin position="31"/>
        <end position="42"/>
    </location>
</feature>
<dbReference type="AlphaFoldDB" id="A0A507CKT0"/>
<feature type="compositionally biased region" description="Polar residues" evidence="10">
    <location>
        <begin position="1042"/>
        <end position="1055"/>
    </location>
</feature>
<dbReference type="Proteomes" id="UP000317494">
    <property type="component" value="Unassembled WGS sequence"/>
</dbReference>
<feature type="domain" description="PHD-type" evidence="11">
    <location>
        <begin position="681"/>
        <end position="744"/>
    </location>
</feature>
<feature type="compositionally biased region" description="Polar residues" evidence="10">
    <location>
        <begin position="1"/>
        <end position="17"/>
    </location>
</feature>
<name>A0A507CKT0_9FUNG</name>
<keyword evidence="2" id="KW-0479">Metal-binding</keyword>
<dbReference type="PROSITE" id="PS50016">
    <property type="entry name" value="ZF_PHD_2"/>
    <property type="match status" value="2"/>
</dbReference>
<evidence type="ECO:0000259" key="11">
    <source>
        <dbReference type="PROSITE" id="PS50016"/>
    </source>
</evidence>
<dbReference type="InterPro" id="IPR013933">
    <property type="entry name" value="CRC_Rsc7/Swp82"/>
</dbReference>
<feature type="compositionally biased region" description="Low complexity" evidence="10">
    <location>
        <begin position="1059"/>
        <end position="1073"/>
    </location>
</feature>
<dbReference type="Gene3D" id="1.20.920.60">
    <property type="match status" value="1"/>
</dbReference>
<evidence type="ECO:0000256" key="4">
    <source>
        <dbReference type="ARBA" id="ARBA00022771"/>
    </source>
</evidence>
<dbReference type="InterPro" id="IPR011011">
    <property type="entry name" value="Znf_FYVE_PHD"/>
</dbReference>
<dbReference type="InterPro" id="IPR019787">
    <property type="entry name" value="Znf_PHD-finger"/>
</dbReference>
<accession>A0A507CKT0</accession>
<evidence type="ECO:0000259" key="12">
    <source>
        <dbReference type="PROSITE" id="PS50181"/>
    </source>
</evidence>
<feature type="domain" description="F-box" evidence="12">
    <location>
        <begin position="936"/>
        <end position="985"/>
    </location>
</feature>
<comment type="caution">
    <text evidence="13">The sequence shown here is derived from an EMBL/GenBank/DDBJ whole genome shotgun (WGS) entry which is preliminary data.</text>
</comment>
<dbReference type="InterPro" id="IPR001965">
    <property type="entry name" value="Znf_PHD"/>
</dbReference>
<keyword evidence="4 9" id="KW-0863">Zinc-finger</keyword>
<feature type="compositionally biased region" description="Acidic residues" evidence="10">
    <location>
        <begin position="82"/>
        <end position="110"/>
    </location>
</feature>
<evidence type="ECO:0000256" key="3">
    <source>
        <dbReference type="ARBA" id="ARBA00022737"/>
    </source>
</evidence>
<dbReference type="InterPro" id="IPR013083">
    <property type="entry name" value="Znf_RING/FYVE/PHD"/>
</dbReference>
<evidence type="ECO:0000256" key="9">
    <source>
        <dbReference type="PROSITE-ProRule" id="PRU00146"/>
    </source>
</evidence>
<feature type="compositionally biased region" description="Basic and acidic residues" evidence="10">
    <location>
        <begin position="160"/>
        <end position="170"/>
    </location>
</feature>
<evidence type="ECO:0008006" key="15">
    <source>
        <dbReference type="Google" id="ProtNLM"/>
    </source>
</evidence>
<dbReference type="Pfam" id="PF08624">
    <property type="entry name" value="CRC_subunit"/>
    <property type="match status" value="1"/>
</dbReference>
<organism evidence="13 14">
    <name type="scientific">Synchytrium endobioticum</name>
    <dbReference type="NCBI Taxonomy" id="286115"/>
    <lineage>
        <taxon>Eukaryota</taxon>
        <taxon>Fungi</taxon>
        <taxon>Fungi incertae sedis</taxon>
        <taxon>Chytridiomycota</taxon>
        <taxon>Chytridiomycota incertae sedis</taxon>
        <taxon>Chytridiomycetes</taxon>
        <taxon>Synchytriales</taxon>
        <taxon>Synchytriaceae</taxon>
        <taxon>Synchytrium</taxon>
    </lineage>
</organism>
<dbReference type="VEuPathDB" id="FungiDB:SeMB42_g06674"/>
<dbReference type="PANTHER" id="PTHR45888">
    <property type="entry name" value="HL01030P-RELATED"/>
    <property type="match status" value="1"/>
</dbReference>
<keyword evidence="3" id="KW-0677">Repeat</keyword>
<keyword evidence="14" id="KW-1185">Reference proteome</keyword>
<keyword evidence="8" id="KW-0539">Nucleus</keyword>
<keyword evidence="7" id="KW-0804">Transcription</keyword>
<dbReference type="SMART" id="SM00249">
    <property type="entry name" value="PHD"/>
    <property type="match status" value="3"/>
</dbReference>
<comment type="subcellular location">
    <subcellularLocation>
        <location evidence="1">Nucleus</location>
    </subcellularLocation>
</comment>
<feature type="domain" description="PHD-type" evidence="11">
    <location>
        <begin position="579"/>
        <end position="629"/>
    </location>
</feature>
<sequence>MQMATNLQVQTNMSSPSKPNPRLKLLREETPNTPSTPGNTGSIPMGPDTPTYRELSSEEVRNSSTAGSGGALPQTPQTPGIEDGDDDVDEGDDVDDDDATAEDAEPDDASVDAGPVKKTGSTRGKRKHRGGGGFLDSGKRPRTLRTTNAKRDDYDSDWPSDAKGEDKIDMDGNLQGGRQFRLRTFTLPRHPTRHYILTMDVAKLLNFRDSYIFHMRNPDMPRIVASEADHQWLKDFAELPPRLNNRNVSLLTARAVFRKFGHRVVRHGRPVRDDYYEEGGIFQGSIPIMESDDDFTFRGDGLTRASGFMRREQRPDAPRPVFIARPIVGRDNSAMRCSENAAEFNSRLRAFRGIPFVDVHTGIDQVPAPALPPFPRSTSNLVVVQVERGTLASDNLVVEARPSVNDGKGYDKDKWISLPLSSDAYKYPLAVIPGQYQDTVSIFRTRFKFSNLEAERYEEVGWYPEDVKGGTFYCGDYITSAGRLCHRPVAAFGDICSVHKAIAEEMSPSYTDACVHCSSNIPPKAQQGHVQRVPPSWMLQCSRCKALHHPACLDIDHPVILTNIFVNNAKGLTWECNNCKTCVACSEVKDDDKLMICETCDKSYHTYCCDPPYLEIPHGPFMCTECATCTSCQAKPPPPAPKHREVEWRHAFAPTPSSPEKTMAPCLATYCNACWPHYLADRYCPFCMKVYGEESNNDESAMVCCDICDRWIHVACDTSLTEAQYQQLAADPEAKFTCSICDDERLHGLLKNKISQGRKPGHYRTVLNNGKKRRRLKRRLVFDSSRSKAVLHDRAPRDMRLNFGPMHPIIDWEVLIRSICLPYENLELAPATLPPLQIDRPATPLGRGIFVQLCVRRDQPSMIANIRRDAGALRIMSSPPTPPRSRKHDIDTQVSGAPSTQPPSPTTLLLRQRSTTPPPLPTASLLSEYQTQGHGSAGSIRLPNELYLLFLEMLSIQDLLSVRLSNRMMKQLVDVVLEHRIGRAVVELTKRRADAEAKHAETERAKRPFLRHYGQFLVSVSAAELAEATSYKIPPPEVQTYQSLSVPNSPVNTADVSHPSTPTTRSTEESQQQPMSWNVLKKVLTRYEFKLWLMNLRTGVEYIPIAHVRKVERIIMLDPTITYENMRQVSMAGYRLLIIVAAILQYCSNSEEIKVKRREVASVDRYLTRCKLFLGSISCDGLGTSNLMASSSLDFEQDDMSIGFS</sequence>
<dbReference type="PROSITE" id="PS50181">
    <property type="entry name" value="FBOX"/>
    <property type="match status" value="1"/>
</dbReference>
<keyword evidence="5" id="KW-0862">Zinc</keyword>
<evidence type="ECO:0000256" key="1">
    <source>
        <dbReference type="ARBA" id="ARBA00004123"/>
    </source>
</evidence>
<gene>
    <name evidence="13" type="ORF">SeMB42_g06674</name>
</gene>
<evidence type="ECO:0000256" key="10">
    <source>
        <dbReference type="SAM" id="MobiDB-lite"/>
    </source>
</evidence>
<evidence type="ECO:0000256" key="8">
    <source>
        <dbReference type="ARBA" id="ARBA00023242"/>
    </source>
</evidence>
<keyword evidence="6" id="KW-0805">Transcription regulation</keyword>
<dbReference type="Gene3D" id="3.30.40.10">
    <property type="entry name" value="Zinc/RING finger domain, C3HC4 (zinc finger)"/>
    <property type="match status" value="2"/>
</dbReference>
<feature type="compositionally biased region" description="Low complexity" evidence="10">
    <location>
        <begin position="906"/>
        <end position="915"/>
    </location>
</feature>
<dbReference type="PANTHER" id="PTHR45888:SF4">
    <property type="entry name" value="PHD FINGER PROTEIN 10"/>
    <property type="match status" value="1"/>
</dbReference>
<evidence type="ECO:0000256" key="2">
    <source>
        <dbReference type="ARBA" id="ARBA00022723"/>
    </source>
</evidence>
<dbReference type="InterPro" id="IPR001810">
    <property type="entry name" value="F-box_dom"/>
</dbReference>
<dbReference type="Pfam" id="PF00628">
    <property type="entry name" value="PHD"/>
    <property type="match status" value="1"/>
</dbReference>
<evidence type="ECO:0000313" key="14">
    <source>
        <dbReference type="Proteomes" id="UP000317494"/>
    </source>
</evidence>
<evidence type="ECO:0000256" key="5">
    <source>
        <dbReference type="ARBA" id="ARBA00022833"/>
    </source>
</evidence>
<evidence type="ECO:0000313" key="13">
    <source>
        <dbReference type="EMBL" id="TPX38545.1"/>
    </source>
</evidence>
<dbReference type="GO" id="GO:0005634">
    <property type="term" value="C:nucleus"/>
    <property type="evidence" value="ECO:0007669"/>
    <property type="project" value="UniProtKB-SubCell"/>
</dbReference>
<feature type="region of interest" description="Disordered" evidence="10">
    <location>
        <begin position="1"/>
        <end position="172"/>
    </location>
</feature>
<feature type="region of interest" description="Disordered" evidence="10">
    <location>
        <begin position="873"/>
        <end position="925"/>
    </location>
</feature>
<dbReference type="SUPFAM" id="SSF57903">
    <property type="entry name" value="FYVE/PHD zinc finger"/>
    <property type="match status" value="2"/>
</dbReference>
<dbReference type="GO" id="GO:0008270">
    <property type="term" value="F:zinc ion binding"/>
    <property type="evidence" value="ECO:0007669"/>
    <property type="project" value="UniProtKB-KW"/>
</dbReference>
<evidence type="ECO:0000256" key="6">
    <source>
        <dbReference type="ARBA" id="ARBA00023015"/>
    </source>
</evidence>
<protein>
    <recommendedName>
        <fullName evidence="15">PHD-type domain-containing protein</fullName>
    </recommendedName>
</protein>
<feature type="region of interest" description="Disordered" evidence="10">
    <location>
        <begin position="1042"/>
        <end position="1073"/>
    </location>
</feature>
<reference evidence="13 14" key="1">
    <citation type="journal article" date="2019" name="Sci. Rep.">
        <title>Comparative genomics of chytrid fungi reveal insights into the obligate biotrophic and pathogenic lifestyle of Synchytrium endobioticum.</title>
        <authorList>
            <person name="van de Vossenberg B.T.L.H."/>
            <person name="Warris S."/>
            <person name="Nguyen H.D.T."/>
            <person name="van Gent-Pelzer M.P.E."/>
            <person name="Joly D.L."/>
            <person name="van de Geest H.C."/>
            <person name="Bonants P.J.M."/>
            <person name="Smith D.S."/>
            <person name="Levesque C.A."/>
            <person name="van der Lee T.A.J."/>
        </authorList>
    </citation>
    <scope>NUCLEOTIDE SEQUENCE [LARGE SCALE GENOMIC DNA]</scope>
    <source>
        <strain evidence="13 14">MB42</strain>
    </source>
</reference>
<dbReference type="STRING" id="286115.A0A507CKT0"/>
<proteinExistence type="predicted"/>